<dbReference type="PANTHER" id="PTHR22946:SF9">
    <property type="entry name" value="POLYKETIDE TRANSFERASE AF380"/>
    <property type="match status" value="1"/>
</dbReference>
<dbReference type="InterPro" id="IPR000383">
    <property type="entry name" value="Xaa-Pro-like_dom"/>
</dbReference>
<comment type="similarity">
    <text evidence="1">Belongs to the AB hydrolase superfamily.</text>
</comment>
<protein>
    <submittedName>
        <fullName evidence="5">CocE/NonD family hydrolase</fullName>
    </submittedName>
</protein>
<dbReference type="AlphaFoldDB" id="A0A3N0GJ17"/>
<accession>A0A3N0GJ17</accession>
<dbReference type="InterPro" id="IPR029058">
    <property type="entry name" value="AB_hydrolase_fold"/>
</dbReference>
<dbReference type="Gene3D" id="3.40.50.1820">
    <property type="entry name" value="alpha/beta hydrolase"/>
    <property type="match status" value="2"/>
</dbReference>
<organism evidence="5 6">
    <name type="scientific">Nocardioides pocheonensis</name>
    <dbReference type="NCBI Taxonomy" id="661485"/>
    <lineage>
        <taxon>Bacteria</taxon>
        <taxon>Bacillati</taxon>
        <taxon>Actinomycetota</taxon>
        <taxon>Actinomycetes</taxon>
        <taxon>Propionibacteriales</taxon>
        <taxon>Nocardioidaceae</taxon>
        <taxon>Nocardioides</taxon>
    </lineage>
</organism>
<dbReference type="EMBL" id="RJSF01000044">
    <property type="protein sequence ID" value="RNM12465.1"/>
    <property type="molecule type" value="Genomic_DNA"/>
</dbReference>
<evidence type="ECO:0000256" key="1">
    <source>
        <dbReference type="ARBA" id="ARBA00008645"/>
    </source>
</evidence>
<feature type="chain" id="PRO_5018195687" evidence="3">
    <location>
        <begin position="25"/>
        <end position="608"/>
    </location>
</feature>
<dbReference type="GO" id="GO:0008239">
    <property type="term" value="F:dipeptidyl-peptidase activity"/>
    <property type="evidence" value="ECO:0007669"/>
    <property type="project" value="InterPro"/>
</dbReference>
<evidence type="ECO:0000313" key="6">
    <source>
        <dbReference type="Proteomes" id="UP000279994"/>
    </source>
</evidence>
<dbReference type="OrthoDB" id="9804819at2"/>
<gene>
    <name evidence="5" type="ORF">EFL26_17655</name>
</gene>
<keyword evidence="3" id="KW-0732">Signal</keyword>
<dbReference type="InterPro" id="IPR008979">
    <property type="entry name" value="Galactose-bd-like_sf"/>
</dbReference>
<dbReference type="Gene3D" id="2.60.120.260">
    <property type="entry name" value="Galactose-binding domain-like"/>
    <property type="match status" value="1"/>
</dbReference>
<sequence length="608" mass="62536">MRRPVTALTLLAASALSVGGLALATAPAGTADTLPYTVQTLHFAVTAGAEGPCDIVGDLYTPTAATSASRVPAILTTNGFGGSKDDQAGLGRYFASHGYVVLSYSGLGFGGSGCKITLDDPDLDGAAASDLVGYLGGDAGVAYLDAGHTQSAPALDVVQLDARDHAGVRRSDDPRVGMIGGSYGGQIQFATAAVDARLDTIVPMITWNDLSYSLGPNNTDQLPSQTSGVSSRTSGAAKLFWAAGFSGEGVADGMQGAQGDPNRLYGCPNFADWVCPGLAFAGSAGYVDDSTVAHLRHASVATYLPQVRIPTLLAQGEFDTLFNLNEAVATYRALKAQGTPVKMIWHSWGHSHGTPAPGELSLTDPDPSTQYETARVVAWFDRYLKGADVSTGAEFAYFRDWVPYTGNAAPAYAEAKAFPVGTDRTWYLGSSDLATSPPLAAGSQSFVTPAAGAPTSINPLDAVGGFLPAPLPEQDAPGSFAAWNTATLAQPVNVVGSPRLNLKVDAPVASVGQAGGPAGMLVLFVRLQDVAPDGTVTDIRQLTAPVRIPDVTRPFTVRMPAIAHQFAAGHQIRLVVAGGSVNYRGGQVANAVTITGGGGQTLTLPTVG</sequence>
<keyword evidence="2 5" id="KW-0378">Hydrolase</keyword>
<dbReference type="SUPFAM" id="SSF53474">
    <property type="entry name" value="alpha/beta-Hydrolases"/>
    <property type="match status" value="1"/>
</dbReference>
<evidence type="ECO:0000313" key="5">
    <source>
        <dbReference type="EMBL" id="RNM12465.1"/>
    </source>
</evidence>
<dbReference type="Pfam" id="PF02129">
    <property type="entry name" value="Peptidase_S15"/>
    <property type="match status" value="1"/>
</dbReference>
<dbReference type="PANTHER" id="PTHR22946">
    <property type="entry name" value="DIENELACTONE HYDROLASE DOMAIN-CONTAINING PROTEIN-RELATED"/>
    <property type="match status" value="1"/>
</dbReference>
<dbReference type="InterPro" id="IPR050261">
    <property type="entry name" value="FrsA_esterase"/>
</dbReference>
<dbReference type="NCBIfam" id="TIGR00976">
    <property type="entry name" value="CocE_NonD"/>
    <property type="match status" value="1"/>
</dbReference>
<dbReference type="Pfam" id="PF08530">
    <property type="entry name" value="PepX_C"/>
    <property type="match status" value="1"/>
</dbReference>
<dbReference type="InterPro" id="IPR005674">
    <property type="entry name" value="CocE/Ser_esterase"/>
</dbReference>
<keyword evidence="6" id="KW-1185">Reference proteome</keyword>
<dbReference type="Proteomes" id="UP000279994">
    <property type="component" value="Unassembled WGS sequence"/>
</dbReference>
<dbReference type="GO" id="GO:0052689">
    <property type="term" value="F:carboxylic ester hydrolase activity"/>
    <property type="evidence" value="ECO:0007669"/>
    <property type="project" value="UniProtKB-ARBA"/>
</dbReference>
<evidence type="ECO:0000256" key="2">
    <source>
        <dbReference type="ARBA" id="ARBA00022801"/>
    </source>
</evidence>
<evidence type="ECO:0000259" key="4">
    <source>
        <dbReference type="SMART" id="SM00939"/>
    </source>
</evidence>
<proteinExistence type="inferred from homology"/>
<comment type="caution">
    <text evidence="5">The sequence shown here is derived from an EMBL/GenBank/DDBJ whole genome shotgun (WGS) entry which is preliminary data.</text>
</comment>
<dbReference type="SMART" id="SM00939">
    <property type="entry name" value="PepX_C"/>
    <property type="match status" value="1"/>
</dbReference>
<feature type="signal peptide" evidence="3">
    <location>
        <begin position="1"/>
        <end position="24"/>
    </location>
</feature>
<dbReference type="SUPFAM" id="SSF49785">
    <property type="entry name" value="Galactose-binding domain-like"/>
    <property type="match status" value="1"/>
</dbReference>
<feature type="domain" description="Xaa-Pro dipeptidyl-peptidase C-terminal" evidence="4">
    <location>
        <begin position="377"/>
        <end position="604"/>
    </location>
</feature>
<reference evidence="5 6" key="1">
    <citation type="submission" date="2018-11" db="EMBL/GenBank/DDBJ databases">
        <authorList>
            <person name="Li F."/>
        </authorList>
    </citation>
    <scope>NUCLEOTIDE SEQUENCE [LARGE SCALE GENOMIC DNA]</scope>
    <source>
        <strain evidence="5 6">Gsoil 818</strain>
    </source>
</reference>
<name>A0A3N0GJ17_9ACTN</name>
<dbReference type="InterPro" id="IPR013736">
    <property type="entry name" value="Xaa-Pro_dipept_C"/>
</dbReference>
<evidence type="ECO:0000256" key="3">
    <source>
        <dbReference type="SAM" id="SignalP"/>
    </source>
</evidence>